<dbReference type="Pfam" id="PF09965">
    <property type="entry name" value="DUF2199"/>
    <property type="match status" value="1"/>
</dbReference>
<organism evidence="1">
    <name type="scientific">Pseudomonas aeruginosa</name>
    <dbReference type="NCBI Taxonomy" id="287"/>
    <lineage>
        <taxon>Bacteria</taxon>
        <taxon>Pseudomonadati</taxon>
        <taxon>Pseudomonadota</taxon>
        <taxon>Gammaproteobacteria</taxon>
        <taxon>Pseudomonadales</taxon>
        <taxon>Pseudomonadaceae</taxon>
        <taxon>Pseudomonas</taxon>
    </lineage>
</organism>
<dbReference type="EMBL" id="MW595314">
    <property type="protein sequence ID" value="QWP89873.1"/>
    <property type="molecule type" value="Genomic_DNA"/>
</dbReference>
<sequence length="172" mass="19224">MTFSFRCNSCGEAHEGIPTFGADMPSIAQWISAADRPSRVDLGTDDCVVDGERFLVRGCLEIPVQGESDPFVWGVWVDISQANFDQWAGAFKLKERSHIGPFPGYLGTALPCYPDTFNHHVVMHLRDDGIRPYIEVSQSNHPLHIEQCNGITHERLAEIYREVMHGAPGREA</sequence>
<dbReference type="AlphaFoldDB" id="A0A8F1LBR4"/>
<evidence type="ECO:0000313" key="1">
    <source>
        <dbReference type="EMBL" id="QWP89873.1"/>
    </source>
</evidence>
<name>A0A8F1LBR4_PSEAI</name>
<proteinExistence type="predicted"/>
<dbReference type="InterPro" id="IPR018697">
    <property type="entry name" value="DUF2199"/>
</dbReference>
<protein>
    <submittedName>
        <fullName evidence="1">DUF2199 domain-containing protein</fullName>
    </submittedName>
</protein>
<accession>A0A8F1LBR4</accession>
<reference evidence="1" key="1">
    <citation type="journal article" date="2021" name="J. Antimicrob. Chemother.">
        <title>Molecular and genomic epidemiology of VIM/IMP-like metallo-beta-lactamase-producing Pseudomonas aeruginosa genotypes in Poland.</title>
        <authorList>
            <person name="Urbanowicz P."/>
            <person name="Izdebski R."/>
            <person name="Baraniak A."/>
            <person name="Zabicka D."/>
            <person name="Hryniewicz W."/>
            <person name="Gniadkowski M."/>
        </authorList>
    </citation>
    <scope>NUCLEOTIDE SEQUENCE</scope>
    <source>
        <strain evidence="1">NMI950/14</strain>
    </source>
</reference>